<evidence type="ECO:0000313" key="2">
    <source>
        <dbReference type="EMBL" id="QHO70400.1"/>
    </source>
</evidence>
<proteinExistence type="predicted"/>
<dbReference type="InterPro" id="IPR051783">
    <property type="entry name" value="NAD(P)-dependent_oxidoreduct"/>
</dbReference>
<dbReference type="InterPro" id="IPR001509">
    <property type="entry name" value="Epimerase_deHydtase"/>
</dbReference>
<organism evidence="2 3">
    <name type="scientific">Marisediminicola antarctica</name>
    <dbReference type="NCBI Taxonomy" id="674079"/>
    <lineage>
        <taxon>Bacteria</taxon>
        <taxon>Bacillati</taxon>
        <taxon>Actinomycetota</taxon>
        <taxon>Actinomycetes</taxon>
        <taxon>Micrococcales</taxon>
        <taxon>Microbacteriaceae</taxon>
        <taxon>Marisediminicola</taxon>
    </lineage>
</organism>
<dbReference type="PANTHER" id="PTHR48079:SF6">
    <property type="entry name" value="NAD(P)-BINDING DOMAIN-CONTAINING PROTEIN-RELATED"/>
    <property type="match status" value="1"/>
</dbReference>
<dbReference type="Pfam" id="PF01370">
    <property type="entry name" value="Epimerase"/>
    <property type="match status" value="1"/>
</dbReference>
<accession>A0A7L5AII8</accession>
<dbReference type="GO" id="GO:0005737">
    <property type="term" value="C:cytoplasm"/>
    <property type="evidence" value="ECO:0007669"/>
    <property type="project" value="TreeGrafter"/>
</dbReference>
<dbReference type="InterPro" id="IPR036291">
    <property type="entry name" value="NAD(P)-bd_dom_sf"/>
</dbReference>
<dbReference type="PANTHER" id="PTHR48079">
    <property type="entry name" value="PROTEIN YEEZ"/>
    <property type="match status" value="1"/>
</dbReference>
<dbReference type="GO" id="GO:0004029">
    <property type="term" value="F:aldehyde dehydrogenase (NAD+) activity"/>
    <property type="evidence" value="ECO:0007669"/>
    <property type="project" value="TreeGrafter"/>
</dbReference>
<sequence>MKHVIFGTGAIGRATAAALLRRGERVTMVNRSGIAQMPDSVEVIGGDVRDADFARRAARGAHVVYQTLNPPYHRWAEEFPALQDGVIAAAEASGARFVNMDNLYSYGTSGGRPITESNPIAPNSRKGAVRARMEEQLWAAHAAGRIQVASGRASDYYGPGAGAQSALGDRLFLPAIAGKRVRLLGNPDLLHSYTFLPDIGEGLAVLGLHPDALGSTWHLPNDPVPQTSRAMVETVFRLAGRSPRISGTPTIVLRLLGLVDPTVRELVEMQYEFTEPFVVDSSRIVGLGLRATPIDEALDTTFASYR</sequence>
<dbReference type="KEGG" id="mant:BHD05_12835"/>
<name>A0A7L5AII8_9MICO</name>
<evidence type="ECO:0000259" key="1">
    <source>
        <dbReference type="Pfam" id="PF01370"/>
    </source>
</evidence>
<dbReference type="SUPFAM" id="SSF51735">
    <property type="entry name" value="NAD(P)-binding Rossmann-fold domains"/>
    <property type="match status" value="1"/>
</dbReference>
<gene>
    <name evidence="2" type="ORF">BHD05_12835</name>
</gene>
<reference evidence="2 3" key="1">
    <citation type="submission" date="2016-09" db="EMBL/GenBank/DDBJ databases">
        <title>Complete genome sequence of microbes from the polar regions.</title>
        <authorList>
            <person name="Liao L."/>
            <person name="Chen B."/>
        </authorList>
    </citation>
    <scope>NUCLEOTIDE SEQUENCE [LARGE SCALE GENOMIC DNA]</scope>
    <source>
        <strain evidence="2 3">ZS314</strain>
    </source>
</reference>
<dbReference type="RefSeq" id="WP_161886782.1">
    <property type="nucleotide sequence ID" value="NZ_CP017146.1"/>
</dbReference>
<protein>
    <recommendedName>
        <fullName evidence="1">NAD-dependent epimerase/dehydratase domain-containing protein</fullName>
    </recommendedName>
</protein>
<dbReference type="AlphaFoldDB" id="A0A7L5AII8"/>
<evidence type="ECO:0000313" key="3">
    <source>
        <dbReference type="Proteomes" id="UP000464507"/>
    </source>
</evidence>
<keyword evidence="3" id="KW-1185">Reference proteome</keyword>
<dbReference type="Gene3D" id="3.40.50.720">
    <property type="entry name" value="NAD(P)-binding Rossmann-like Domain"/>
    <property type="match status" value="1"/>
</dbReference>
<feature type="domain" description="NAD-dependent epimerase/dehydratase" evidence="1">
    <location>
        <begin position="7"/>
        <end position="212"/>
    </location>
</feature>
<dbReference type="OrthoDB" id="8205493at2"/>
<dbReference type="Proteomes" id="UP000464507">
    <property type="component" value="Chromosome"/>
</dbReference>
<dbReference type="EMBL" id="CP017146">
    <property type="protein sequence ID" value="QHO70400.1"/>
    <property type="molecule type" value="Genomic_DNA"/>
</dbReference>